<dbReference type="EMBL" id="CADCXU010007468">
    <property type="protein sequence ID" value="CAA9998857.1"/>
    <property type="molecule type" value="Genomic_DNA"/>
</dbReference>
<protein>
    <submittedName>
        <fullName evidence="1">Uncharacterized protein</fullName>
    </submittedName>
</protein>
<feature type="non-terminal residue" evidence="1">
    <location>
        <position position="53"/>
    </location>
</feature>
<gene>
    <name evidence="1" type="ORF">NTEN_LOCUS5140</name>
</gene>
<sequence length="53" mass="6057">MGISIIRQYRRFYEYSIDSYLGVAQLDDHTPIRCDARPINLHHERAGAGPLLG</sequence>
<organism evidence="1 2">
    <name type="scientific">Nesidiocoris tenuis</name>
    <dbReference type="NCBI Taxonomy" id="355587"/>
    <lineage>
        <taxon>Eukaryota</taxon>
        <taxon>Metazoa</taxon>
        <taxon>Ecdysozoa</taxon>
        <taxon>Arthropoda</taxon>
        <taxon>Hexapoda</taxon>
        <taxon>Insecta</taxon>
        <taxon>Pterygota</taxon>
        <taxon>Neoptera</taxon>
        <taxon>Paraneoptera</taxon>
        <taxon>Hemiptera</taxon>
        <taxon>Heteroptera</taxon>
        <taxon>Panheteroptera</taxon>
        <taxon>Cimicomorpha</taxon>
        <taxon>Miridae</taxon>
        <taxon>Dicyphina</taxon>
        <taxon>Nesidiocoris</taxon>
    </lineage>
</organism>
<name>A0A6H5G8E5_9HEMI</name>
<evidence type="ECO:0000313" key="2">
    <source>
        <dbReference type="Proteomes" id="UP000479000"/>
    </source>
</evidence>
<reference evidence="1 2" key="1">
    <citation type="submission" date="2020-02" db="EMBL/GenBank/DDBJ databases">
        <authorList>
            <person name="Ferguson B K."/>
        </authorList>
    </citation>
    <scope>NUCLEOTIDE SEQUENCE [LARGE SCALE GENOMIC DNA]</scope>
</reference>
<accession>A0A6H5G8E5</accession>
<evidence type="ECO:0000313" key="1">
    <source>
        <dbReference type="EMBL" id="CAA9998857.1"/>
    </source>
</evidence>
<dbReference type="AlphaFoldDB" id="A0A6H5G8E5"/>
<proteinExistence type="predicted"/>
<keyword evidence="2" id="KW-1185">Reference proteome</keyword>
<dbReference type="Proteomes" id="UP000479000">
    <property type="component" value="Unassembled WGS sequence"/>
</dbReference>